<evidence type="ECO:0000259" key="4">
    <source>
        <dbReference type="Pfam" id="PF01702"/>
    </source>
</evidence>
<dbReference type="PANTHER" id="PTHR46499:SF1">
    <property type="entry name" value="QUEUINE TRNA-RIBOSYLTRANSFERASE"/>
    <property type="match status" value="1"/>
</dbReference>
<dbReference type="GO" id="GO:0005737">
    <property type="term" value="C:cytoplasm"/>
    <property type="evidence" value="ECO:0007669"/>
    <property type="project" value="TreeGrafter"/>
</dbReference>
<evidence type="ECO:0000256" key="2">
    <source>
        <dbReference type="ARBA" id="ARBA00022679"/>
    </source>
</evidence>
<dbReference type="GO" id="GO:0008479">
    <property type="term" value="F:tRNA-guanosine(34) queuine transglycosylase activity"/>
    <property type="evidence" value="ECO:0007669"/>
    <property type="project" value="InterPro"/>
</dbReference>
<keyword evidence="3" id="KW-0819">tRNA processing</keyword>
<dbReference type="SUPFAM" id="SSF51713">
    <property type="entry name" value="tRNA-guanine transglycosylase"/>
    <property type="match status" value="1"/>
</dbReference>
<proteinExistence type="predicted"/>
<evidence type="ECO:0000256" key="3">
    <source>
        <dbReference type="ARBA" id="ARBA00022694"/>
    </source>
</evidence>
<dbReference type="STRING" id="1619100.UT34_C0002G0185"/>
<protein>
    <submittedName>
        <fullName evidence="5">Queuine tRNA-ribosyltransferase</fullName>
    </submittedName>
</protein>
<dbReference type="PANTHER" id="PTHR46499">
    <property type="entry name" value="QUEUINE TRNA-RIBOSYLTRANSFERASE"/>
    <property type="match status" value="1"/>
</dbReference>
<feature type="domain" description="tRNA-guanine(15) transglycosylase-like" evidence="4">
    <location>
        <begin position="11"/>
        <end position="339"/>
    </location>
</feature>
<dbReference type="GO" id="GO:0002099">
    <property type="term" value="P:tRNA wobble guanine modification"/>
    <property type="evidence" value="ECO:0007669"/>
    <property type="project" value="TreeGrafter"/>
</dbReference>
<comment type="caution">
    <text evidence="5">The sequence shown here is derived from an EMBL/GenBank/DDBJ whole genome shotgun (WGS) entry which is preliminary data.</text>
</comment>
<evidence type="ECO:0000313" key="5">
    <source>
        <dbReference type="EMBL" id="KKR05678.1"/>
    </source>
</evidence>
<dbReference type="NCBIfam" id="TIGR00449">
    <property type="entry name" value="tgt_general"/>
    <property type="match status" value="1"/>
</dbReference>
<dbReference type="InterPro" id="IPR050076">
    <property type="entry name" value="ArchSynthase1/Queuine_TRR"/>
</dbReference>
<organism evidence="5 6">
    <name type="scientific">candidate division WS6 bacterium GW2011_GWF2_39_15</name>
    <dbReference type="NCBI Taxonomy" id="1619100"/>
    <lineage>
        <taxon>Bacteria</taxon>
        <taxon>Candidatus Dojkabacteria</taxon>
    </lineage>
</organism>
<reference evidence="5 6" key="1">
    <citation type="journal article" date="2015" name="Nature">
        <title>rRNA introns, odd ribosomes, and small enigmatic genomes across a large radiation of phyla.</title>
        <authorList>
            <person name="Brown C.T."/>
            <person name="Hug L.A."/>
            <person name="Thomas B.C."/>
            <person name="Sharon I."/>
            <person name="Castelle C.J."/>
            <person name="Singh A."/>
            <person name="Wilkins M.J."/>
            <person name="Williams K.H."/>
            <person name="Banfield J.F."/>
        </authorList>
    </citation>
    <scope>NUCLEOTIDE SEQUENCE [LARGE SCALE GENOMIC DNA]</scope>
</reference>
<dbReference type="InterPro" id="IPR036511">
    <property type="entry name" value="TGT-like_sf"/>
</dbReference>
<keyword evidence="2 5" id="KW-0808">Transferase</keyword>
<gene>
    <name evidence="5" type="ORF">UT34_C0002G0185</name>
</gene>
<keyword evidence="1" id="KW-0328">Glycosyltransferase</keyword>
<accession>A0A0G0MRB7</accession>
<dbReference type="EMBL" id="LBWK01000002">
    <property type="protein sequence ID" value="KKR05678.1"/>
    <property type="molecule type" value="Genomic_DNA"/>
</dbReference>
<dbReference type="PATRIC" id="fig|1619100.3.peg.733"/>
<dbReference type="InterPro" id="IPR002616">
    <property type="entry name" value="tRNA_ribo_trans-like"/>
</dbReference>
<dbReference type="Pfam" id="PF01702">
    <property type="entry name" value="TGT"/>
    <property type="match status" value="1"/>
</dbReference>
<evidence type="ECO:0000313" key="6">
    <source>
        <dbReference type="Proteomes" id="UP000034799"/>
    </source>
</evidence>
<dbReference type="Proteomes" id="UP000034799">
    <property type="component" value="Unassembled WGS sequence"/>
</dbReference>
<dbReference type="NCBIfam" id="TIGR00430">
    <property type="entry name" value="Q_tRNA_tgt"/>
    <property type="match status" value="1"/>
</dbReference>
<dbReference type="AlphaFoldDB" id="A0A0G0MRB7"/>
<name>A0A0G0MRB7_9BACT</name>
<evidence type="ECO:0000256" key="1">
    <source>
        <dbReference type="ARBA" id="ARBA00022676"/>
    </source>
</evidence>
<dbReference type="InterPro" id="IPR004803">
    <property type="entry name" value="TGT"/>
</dbReference>
<sequence>MTKEKFGEKITFMPDATRGAVRFLTSNQLKETGTKNVVVNTLHLLISPGPDKIEELGGIHEFMNWHEGYMLSDSGGFQVFSLLHSKEWEGKIDRDGATFKSPREGKIYTLTPESSIEIQMKLGTDILVALDDCRDAQIERKEAEESVHRTLEWAQRALAHFEKLGGRKQGKLISCVVQGANYLDLREYCAKELSKMNFDGYNFGGYVVNDKGKLVLEEMKVVIQNTPKGKFKYAMGVGKPQDIIEAAKLGYTVFDTVLVTRNARHGTLYSFDKEDYMLRIKNARYSSDLAPIDSSCDCEACKNHSRAYIHHMIRIGEATGMTLATIHNLMFYQRLVEKLNRV</sequence>
<dbReference type="Gene3D" id="3.20.20.105">
    <property type="entry name" value="Queuine tRNA-ribosyltransferase-like"/>
    <property type="match status" value="1"/>
</dbReference>